<accession>A0A2K8U9J0</accession>
<dbReference type="Gene3D" id="3.40.50.410">
    <property type="entry name" value="von Willebrand factor, type A domain"/>
    <property type="match status" value="1"/>
</dbReference>
<dbReference type="PROSITE" id="PS50234">
    <property type="entry name" value="VWFA"/>
    <property type="match status" value="1"/>
</dbReference>
<feature type="domain" description="VWFA" evidence="2">
    <location>
        <begin position="71"/>
        <end position="250"/>
    </location>
</feature>
<protein>
    <recommendedName>
        <fullName evidence="2">VWFA domain-containing protein</fullName>
    </recommendedName>
</protein>
<dbReference type="AlphaFoldDB" id="A0A2K8U9J0"/>
<dbReference type="SMART" id="SM00327">
    <property type="entry name" value="VWA"/>
    <property type="match status" value="1"/>
</dbReference>
<keyword evidence="1" id="KW-1133">Transmembrane helix</keyword>
<feature type="transmembrane region" description="Helical" evidence="1">
    <location>
        <begin position="37"/>
        <end position="58"/>
    </location>
</feature>
<keyword evidence="1" id="KW-0812">Transmembrane</keyword>
<name>A0A2K8U9J0_9GAMM</name>
<dbReference type="EMBL" id="CP020370">
    <property type="protein sequence ID" value="AUB82233.1"/>
    <property type="molecule type" value="Genomic_DNA"/>
</dbReference>
<gene>
    <name evidence="3" type="ORF">THSYN_15605</name>
</gene>
<reference evidence="3 4" key="1">
    <citation type="submission" date="2017-03" db="EMBL/GenBank/DDBJ databases">
        <title>Complete genome sequence of Candidatus 'Thiodictyon syntrophicum' sp. nov. strain Cad16T, a photolithoautotroph purple sulfur bacterium isolated from an alpine meromictic lake.</title>
        <authorList>
            <person name="Luedin S.M."/>
            <person name="Pothier J.F."/>
            <person name="Danza F."/>
            <person name="Storelli N."/>
            <person name="Wittwer M."/>
            <person name="Tonolla M."/>
        </authorList>
    </citation>
    <scope>NUCLEOTIDE SEQUENCE [LARGE SCALE GENOMIC DNA]</scope>
    <source>
        <strain evidence="3 4">Cad16T</strain>
    </source>
</reference>
<dbReference type="Proteomes" id="UP000232638">
    <property type="component" value="Chromosome"/>
</dbReference>
<dbReference type="InterPro" id="IPR036465">
    <property type="entry name" value="vWFA_dom_sf"/>
</dbReference>
<evidence type="ECO:0000256" key="1">
    <source>
        <dbReference type="SAM" id="Phobius"/>
    </source>
</evidence>
<keyword evidence="1" id="KW-0472">Membrane</keyword>
<organism evidence="3 4">
    <name type="scientific">Candidatus Thiodictyon syntrophicum</name>
    <dbReference type="NCBI Taxonomy" id="1166950"/>
    <lineage>
        <taxon>Bacteria</taxon>
        <taxon>Pseudomonadati</taxon>
        <taxon>Pseudomonadota</taxon>
        <taxon>Gammaproteobacteria</taxon>
        <taxon>Chromatiales</taxon>
        <taxon>Chromatiaceae</taxon>
        <taxon>Thiodictyon</taxon>
    </lineage>
</organism>
<dbReference type="KEGG" id="tsy:THSYN_15605"/>
<dbReference type="Pfam" id="PF13519">
    <property type="entry name" value="VWA_2"/>
    <property type="match status" value="1"/>
</dbReference>
<keyword evidence="4" id="KW-1185">Reference proteome</keyword>
<dbReference type="SUPFAM" id="SSF53300">
    <property type="entry name" value="vWA-like"/>
    <property type="match status" value="1"/>
</dbReference>
<evidence type="ECO:0000313" key="3">
    <source>
        <dbReference type="EMBL" id="AUB82233.1"/>
    </source>
</evidence>
<proteinExistence type="predicted"/>
<evidence type="ECO:0000259" key="2">
    <source>
        <dbReference type="PROSITE" id="PS50234"/>
    </source>
</evidence>
<dbReference type="InterPro" id="IPR002035">
    <property type="entry name" value="VWF_A"/>
</dbReference>
<sequence>MLGSHTRGALGPDTMADPPAVETRFMSLCPSIRRRPALAAVIALALALALSLLAPVLMPVASWAAAGDAGRLLFILDASASMATKAQGKPRMEIARTVLSDLIADLPAGIEVGLLAYGHRKKDDCRDVEQLVALGPLDRKALTEKLSNLTPRGKAPLAGALRAAAEGLREHAGETTIVLVSDSAERCGGDPCALVKELKASGLRFTLQVVGFGVAAKERTRLECIAAAGGGAYFPAKNAADLAGAIRKAVAPTAEAVGRLTVRALRDGQPLGAWYDLYAGETPRGPGQPPLASHPIADQGEVIRLVPGTYDLVVREREETATPTLTFTGLRVAAGETIEQVADFSGGDLMVKALRNRRPFNAWYQVLRAGEATAGTDEPVASGPIGIEGATIELLPGTYDLVIQNQEDLGEAVRRFTDIPIEAGKSVQKTGEFAGGTLRVIARKGGLPVKARFEISSPGAAGAEPQRIGADSIADAGERIGLPPGTYDLRIRNMEDPGDAVIDFPGVVVEAARTVERRADF</sequence>
<evidence type="ECO:0000313" key="4">
    <source>
        <dbReference type="Proteomes" id="UP000232638"/>
    </source>
</evidence>